<feature type="region of interest" description="Disordered" evidence="1">
    <location>
        <begin position="51"/>
        <end position="75"/>
    </location>
</feature>
<keyword evidence="3" id="KW-1185">Reference proteome</keyword>
<proteinExistence type="predicted"/>
<feature type="region of interest" description="Disordered" evidence="1">
    <location>
        <begin position="242"/>
        <end position="261"/>
    </location>
</feature>
<dbReference type="Proteomes" id="UP000051952">
    <property type="component" value="Unassembled WGS sequence"/>
</dbReference>
<accession>A0A0S4IT60</accession>
<protein>
    <submittedName>
        <fullName evidence="2">Uncharacterized protein</fullName>
    </submittedName>
</protein>
<organism evidence="2 3">
    <name type="scientific">Bodo saltans</name>
    <name type="common">Flagellated protozoan</name>
    <dbReference type="NCBI Taxonomy" id="75058"/>
    <lineage>
        <taxon>Eukaryota</taxon>
        <taxon>Discoba</taxon>
        <taxon>Euglenozoa</taxon>
        <taxon>Kinetoplastea</taxon>
        <taxon>Metakinetoplastina</taxon>
        <taxon>Eubodonida</taxon>
        <taxon>Bodonidae</taxon>
        <taxon>Bodo</taxon>
    </lineage>
</organism>
<dbReference type="VEuPathDB" id="TriTrypDB:BSAL_62035"/>
<gene>
    <name evidence="2" type="ORF">BSAL_62035</name>
</gene>
<reference evidence="3" key="1">
    <citation type="submission" date="2015-09" db="EMBL/GenBank/DDBJ databases">
        <authorList>
            <consortium name="Pathogen Informatics"/>
        </authorList>
    </citation>
    <scope>NUCLEOTIDE SEQUENCE [LARGE SCALE GENOMIC DNA]</scope>
    <source>
        <strain evidence="3">Lake Konstanz</strain>
    </source>
</reference>
<feature type="compositionally biased region" description="Polar residues" evidence="1">
    <location>
        <begin position="242"/>
        <end position="255"/>
    </location>
</feature>
<feature type="region of interest" description="Disordered" evidence="1">
    <location>
        <begin position="160"/>
        <end position="189"/>
    </location>
</feature>
<evidence type="ECO:0000313" key="3">
    <source>
        <dbReference type="Proteomes" id="UP000051952"/>
    </source>
</evidence>
<sequence>DENAAEGLRWGGFGKSRQHNAQLKRLLSADDARLKQKLLIQLSSPKISHHLLSPGGDAHTTGGGGSLHSSSHRLHPFHLRSPTSRAAFPSAGSSTASAILSLESCIVACMHIPNYPVWLSLRAPADGVVLMQQYLTLLSELRLSYQAVASQLVRKMIAQRRRRAAQRHQQVNDLDNSQHAPPSTTSHRDGEDELFTFVECQTFGDVCYVLSHVPDIEEEDNINDDSYGPRRGCASSIVKKNTSAAGSTNENNAASSKHESVTQLLLPASTSRTLKRKTISTMTRTVQDEGAPVAL</sequence>
<feature type="compositionally biased region" description="Polar residues" evidence="1">
    <location>
        <begin position="171"/>
        <end position="185"/>
    </location>
</feature>
<dbReference type="EMBL" id="CYKH01000313">
    <property type="protein sequence ID" value="CUF38672.1"/>
    <property type="molecule type" value="Genomic_DNA"/>
</dbReference>
<name>A0A0S4IT60_BODSA</name>
<feature type="non-terminal residue" evidence="2">
    <location>
        <position position="1"/>
    </location>
</feature>
<evidence type="ECO:0000256" key="1">
    <source>
        <dbReference type="SAM" id="MobiDB-lite"/>
    </source>
</evidence>
<evidence type="ECO:0000313" key="2">
    <source>
        <dbReference type="EMBL" id="CUF38672.1"/>
    </source>
</evidence>
<dbReference type="AlphaFoldDB" id="A0A0S4IT60"/>